<dbReference type="PANTHER" id="PTHR45138">
    <property type="entry name" value="REGULATORY COMPONENTS OF SENSORY TRANSDUCTION SYSTEM"/>
    <property type="match status" value="1"/>
</dbReference>
<gene>
    <name evidence="5" type="ORF">DA73_0242080</name>
    <name evidence="4" type="ORF">DA73_0400027875</name>
</gene>
<dbReference type="RefSeq" id="WP_038087861.1">
    <property type="nucleotide sequence ID" value="NZ_JHEG04000001.1"/>
</dbReference>
<dbReference type="Gene3D" id="3.40.50.2300">
    <property type="match status" value="1"/>
</dbReference>
<evidence type="ECO:0000259" key="2">
    <source>
        <dbReference type="PROSITE" id="PS50110"/>
    </source>
</evidence>
<feature type="domain" description="Response regulatory" evidence="2">
    <location>
        <begin position="15"/>
        <end position="155"/>
    </location>
</feature>
<dbReference type="CDD" id="cd01949">
    <property type="entry name" value="GGDEF"/>
    <property type="match status" value="1"/>
</dbReference>
<keyword evidence="1" id="KW-0597">Phosphoprotein</keyword>
<dbReference type="InterPro" id="IPR043128">
    <property type="entry name" value="Rev_trsase/Diguanyl_cyclase"/>
</dbReference>
<proteinExistence type="predicted"/>
<dbReference type="InterPro" id="IPR001789">
    <property type="entry name" value="Sig_transdc_resp-reg_receiver"/>
</dbReference>
<dbReference type="STRING" id="1479485.DA73_0242080"/>
<feature type="modified residue" description="4-aspartylphosphate" evidence="1">
    <location>
        <position position="64"/>
    </location>
</feature>
<dbReference type="SMART" id="SM00448">
    <property type="entry name" value="REC"/>
    <property type="match status" value="1"/>
</dbReference>
<accession>A0A0C1QQ34</accession>
<dbReference type="EMBL" id="JHEG04000001">
    <property type="protein sequence ID" value="KAF3888875.1"/>
    <property type="molecule type" value="Genomic_DNA"/>
</dbReference>
<dbReference type="InterPro" id="IPR050469">
    <property type="entry name" value="Diguanylate_Cyclase"/>
</dbReference>
<dbReference type="Gene3D" id="3.30.70.270">
    <property type="match status" value="1"/>
</dbReference>
<name>A0A0C1QQ34_9CYAN</name>
<dbReference type="GO" id="GO:0000160">
    <property type="term" value="P:phosphorelay signal transduction system"/>
    <property type="evidence" value="ECO:0007669"/>
    <property type="project" value="InterPro"/>
</dbReference>
<dbReference type="AlphaFoldDB" id="A0A0C1QQ34"/>
<dbReference type="GO" id="GO:0005886">
    <property type="term" value="C:plasma membrane"/>
    <property type="evidence" value="ECO:0007669"/>
    <property type="project" value="TreeGrafter"/>
</dbReference>
<keyword evidence="6" id="KW-1185">Reference proteome</keyword>
<dbReference type="InterPro" id="IPR000160">
    <property type="entry name" value="GGDEF_dom"/>
</dbReference>
<evidence type="ECO:0000256" key="1">
    <source>
        <dbReference type="PROSITE-ProRule" id="PRU00169"/>
    </source>
</evidence>
<dbReference type="GO" id="GO:0043709">
    <property type="term" value="P:cell adhesion involved in single-species biofilm formation"/>
    <property type="evidence" value="ECO:0007669"/>
    <property type="project" value="TreeGrafter"/>
</dbReference>
<dbReference type="Pfam" id="PF00990">
    <property type="entry name" value="GGDEF"/>
    <property type="match status" value="1"/>
</dbReference>
<evidence type="ECO:0000313" key="4">
    <source>
        <dbReference type="EMBL" id="KAF3888875.1"/>
    </source>
</evidence>
<protein>
    <submittedName>
        <fullName evidence="4 5">Regulator</fullName>
    </submittedName>
</protein>
<organism evidence="5">
    <name type="scientific">Tolypothrix bouteillei VB521301</name>
    <dbReference type="NCBI Taxonomy" id="1479485"/>
    <lineage>
        <taxon>Bacteria</taxon>
        <taxon>Bacillati</taxon>
        <taxon>Cyanobacteriota</taxon>
        <taxon>Cyanophyceae</taxon>
        <taxon>Nostocales</taxon>
        <taxon>Tolypothrichaceae</taxon>
        <taxon>Tolypothrix</taxon>
    </lineage>
</organism>
<dbReference type="InterPro" id="IPR029787">
    <property type="entry name" value="Nucleotide_cyclase"/>
</dbReference>
<evidence type="ECO:0000313" key="6">
    <source>
        <dbReference type="Proteomes" id="UP000029738"/>
    </source>
</evidence>
<comment type="caution">
    <text evidence="5">The sequence shown here is derived from an EMBL/GenBank/DDBJ whole genome shotgun (WGS) entry which is preliminary data.</text>
</comment>
<dbReference type="EMBL" id="JHEG02000059">
    <property type="protein sequence ID" value="KIE07629.1"/>
    <property type="molecule type" value="Genomic_DNA"/>
</dbReference>
<dbReference type="InterPro" id="IPR011006">
    <property type="entry name" value="CheY-like_superfamily"/>
</dbReference>
<dbReference type="GO" id="GO:1902201">
    <property type="term" value="P:negative regulation of bacterial-type flagellum-dependent cell motility"/>
    <property type="evidence" value="ECO:0007669"/>
    <property type="project" value="TreeGrafter"/>
</dbReference>
<dbReference type="SUPFAM" id="SSF52172">
    <property type="entry name" value="CheY-like"/>
    <property type="match status" value="1"/>
</dbReference>
<feature type="domain" description="GGDEF" evidence="3">
    <location>
        <begin position="205"/>
        <end position="342"/>
    </location>
</feature>
<sequence length="344" mass="38367">MSGISQFSISNDPPLILVADDDKTIRMLLREVMETEGYRVVDVSNGKQCLETFTAVKPDLILLDAVMPVMDGFSCCKQLTQLSRTLFASSLVHSMPGFSFGNSTISRLCDRIPILMITGLEDSESVDRAFEAGASDYVTKPINWAVLRQRVKRLLQQAQLYKQLEAVTQALQELANVDGLTGVANRRRFDQYLNAQWLNSVEEQLPLSLILCDIDYFKLYNDKYGHIAGDICLQKVANVLSRTVEKNQDLVARYGGEEFAVIMPNTHVTRAVHVAAAMQAGVRELEIEHLESTVSHFITLSVGVAMTVPKFEVSPTTLIMVADKALYQAKAEGRNRIILKQLNH</sequence>
<reference evidence="4" key="2">
    <citation type="submission" date="2019-11" db="EMBL/GenBank/DDBJ databases">
        <title>Improved Assembly of Tolypothrix boutellei genome.</title>
        <authorList>
            <person name="Sarangi A.N."/>
            <person name="Mukherjee M."/>
            <person name="Ghosh S."/>
            <person name="Singh D."/>
            <person name="Das A."/>
            <person name="Kant S."/>
            <person name="Prusty A."/>
            <person name="Tripathy S."/>
        </authorList>
    </citation>
    <scope>NUCLEOTIDE SEQUENCE</scope>
    <source>
        <strain evidence="4">VB521301</strain>
    </source>
</reference>
<dbReference type="Proteomes" id="UP000029738">
    <property type="component" value="Unassembled WGS sequence"/>
</dbReference>
<dbReference type="PROSITE" id="PS50110">
    <property type="entry name" value="RESPONSE_REGULATORY"/>
    <property type="match status" value="1"/>
</dbReference>
<evidence type="ECO:0000313" key="5">
    <source>
        <dbReference type="EMBL" id="KIE07629.1"/>
    </source>
</evidence>
<dbReference type="PANTHER" id="PTHR45138:SF9">
    <property type="entry name" value="DIGUANYLATE CYCLASE DGCM-RELATED"/>
    <property type="match status" value="1"/>
</dbReference>
<dbReference type="NCBIfam" id="TIGR00254">
    <property type="entry name" value="GGDEF"/>
    <property type="match status" value="1"/>
</dbReference>
<dbReference type="FunFam" id="3.30.70.270:FF:000001">
    <property type="entry name" value="Diguanylate cyclase domain protein"/>
    <property type="match status" value="1"/>
</dbReference>
<dbReference type="SUPFAM" id="SSF55073">
    <property type="entry name" value="Nucleotide cyclase"/>
    <property type="match status" value="1"/>
</dbReference>
<dbReference type="OrthoDB" id="9115at2"/>
<evidence type="ECO:0000259" key="3">
    <source>
        <dbReference type="PROSITE" id="PS50887"/>
    </source>
</evidence>
<dbReference type="GO" id="GO:0052621">
    <property type="term" value="F:diguanylate cyclase activity"/>
    <property type="evidence" value="ECO:0007669"/>
    <property type="project" value="TreeGrafter"/>
</dbReference>
<reference evidence="5" key="1">
    <citation type="journal article" date="2015" name="Genome Announc.">
        <title>Draft Genome Sequence of Tolypothrix boutellei Strain VB521301.</title>
        <authorList>
            <person name="Chandrababunaidu M.M."/>
            <person name="Singh D."/>
            <person name="Sen D."/>
            <person name="Bhan S."/>
            <person name="Das S."/>
            <person name="Gupta A."/>
            <person name="Adhikary S.P."/>
            <person name="Tripathy S."/>
        </authorList>
    </citation>
    <scope>NUCLEOTIDE SEQUENCE</scope>
    <source>
        <strain evidence="5">VB521301</strain>
    </source>
</reference>
<dbReference type="PROSITE" id="PS50887">
    <property type="entry name" value="GGDEF"/>
    <property type="match status" value="1"/>
</dbReference>
<dbReference type="SMART" id="SM00267">
    <property type="entry name" value="GGDEF"/>
    <property type="match status" value="1"/>
</dbReference>
<dbReference type="Pfam" id="PF00072">
    <property type="entry name" value="Response_reg"/>
    <property type="match status" value="1"/>
</dbReference>